<name>A0A4Q2DNG2_9AGAR</name>
<dbReference type="Gene3D" id="3.40.50.300">
    <property type="entry name" value="P-loop containing nucleotide triphosphate hydrolases"/>
    <property type="match status" value="1"/>
</dbReference>
<dbReference type="PANTHER" id="PTHR10039">
    <property type="entry name" value="AMELOGENIN"/>
    <property type="match status" value="1"/>
</dbReference>
<protein>
    <recommendedName>
        <fullName evidence="2">Nephrocystin 3-like N-terminal domain-containing protein</fullName>
    </recommendedName>
</protein>
<dbReference type="AlphaFoldDB" id="A0A4Q2DNG2"/>
<comment type="caution">
    <text evidence="3">The sequence shown here is derived from an EMBL/GenBank/DDBJ whole genome shotgun (WGS) entry which is preliminary data.</text>
</comment>
<dbReference type="InterPro" id="IPR027417">
    <property type="entry name" value="P-loop_NTPase"/>
</dbReference>
<dbReference type="Pfam" id="PF24883">
    <property type="entry name" value="NPHP3_N"/>
    <property type="match status" value="1"/>
</dbReference>
<dbReference type="SUPFAM" id="SSF52540">
    <property type="entry name" value="P-loop containing nucleoside triphosphate hydrolases"/>
    <property type="match status" value="1"/>
</dbReference>
<dbReference type="Proteomes" id="UP000290288">
    <property type="component" value="Unassembled WGS sequence"/>
</dbReference>
<sequence>MTSILQDARHVEVGDIVVFNHSNGSRSIEKLREHIAAGALHNSAERSDAPKCHPETRVAVQDELVRWIIHGESDDVPKDIMWVTGPAGTGKTAILGSVSDTCQGKGILAAAYFFSSFFGSADRRSKRYLVPTLAYQLVQHEALSQVADKILSAVEHNPAIFEQNLEMQLDQLILGPLRACLNHTELPHGQWPKAILIDGLDECEADQYHDKSRSDALPRSKEDDQTEILYTLKKAASDLHFPFRIVIASRPEPAIKHFFDVATFMTRELFLDGKYNPDADMARFLESKFANIRRQCELPSSWPSDNIRQTLIDNASGQFIYVATVGRFMEQSDGDPNHLLEQVLRLRNVKTSTNPFAALDALYTHILNSSPDPYLTILWLNLIFRERCLNTPPPCTISMESHPGQASRVFKNIHSLISIPPIEDHYSPYRLYHKSLVDYLDERARSETLYVESDVVLEFMVDRYLHLWKRRQRPGLETVSNPTG</sequence>
<evidence type="ECO:0000256" key="1">
    <source>
        <dbReference type="ARBA" id="ARBA00022737"/>
    </source>
</evidence>
<organism evidence="3 4">
    <name type="scientific">Candolleomyces aberdarensis</name>
    <dbReference type="NCBI Taxonomy" id="2316362"/>
    <lineage>
        <taxon>Eukaryota</taxon>
        <taxon>Fungi</taxon>
        <taxon>Dikarya</taxon>
        <taxon>Basidiomycota</taxon>
        <taxon>Agaricomycotina</taxon>
        <taxon>Agaricomycetes</taxon>
        <taxon>Agaricomycetidae</taxon>
        <taxon>Agaricales</taxon>
        <taxon>Agaricineae</taxon>
        <taxon>Psathyrellaceae</taxon>
        <taxon>Candolleomyces</taxon>
    </lineage>
</organism>
<evidence type="ECO:0000259" key="2">
    <source>
        <dbReference type="Pfam" id="PF24883"/>
    </source>
</evidence>
<evidence type="ECO:0000313" key="4">
    <source>
        <dbReference type="Proteomes" id="UP000290288"/>
    </source>
</evidence>
<reference evidence="3 4" key="1">
    <citation type="submission" date="2019-01" db="EMBL/GenBank/DDBJ databases">
        <title>Draft genome sequence of Psathyrella aberdarensis IHI B618.</title>
        <authorList>
            <person name="Buettner E."/>
            <person name="Kellner H."/>
        </authorList>
    </citation>
    <scope>NUCLEOTIDE SEQUENCE [LARGE SCALE GENOMIC DNA]</scope>
    <source>
        <strain evidence="3 4">IHI B618</strain>
    </source>
</reference>
<keyword evidence="4" id="KW-1185">Reference proteome</keyword>
<dbReference type="PANTHER" id="PTHR10039:SF14">
    <property type="entry name" value="NACHT DOMAIN-CONTAINING PROTEIN"/>
    <property type="match status" value="1"/>
</dbReference>
<keyword evidence="1" id="KW-0677">Repeat</keyword>
<gene>
    <name evidence="3" type="ORF">EST38_g4249</name>
</gene>
<dbReference type="STRING" id="2316362.A0A4Q2DNG2"/>
<feature type="domain" description="Nephrocystin 3-like N-terminal" evidence="2">
    <location>
        <begin position="77"/>
        <end position="250"/>
    </location>
</feature>
<accession>A0A4Q2DNG2</accession>
<evidence type="ECO:0000313" key="3">
    <source>
        <dbReference type="EMBL" id="RXW21599.1"/>
    </source>
</evidence>
<dbReference type="InterPro" id="IPR056884">
    <property type="entry name" value="NPHP3-like_N"/>
</dbReference>
<dbReference type="EMBL" id="SDEE01000101">
    <property type="protein sequence ID" value="RXW21599.1"/>
    <property type="molecule type" value="Genomic_DNA"/>
</dbReference>
<dbReference type="OrthoDB" id="2940508at2759"/>
<proteinExistence type="predicted"/>